<accession>A0ABR1YZI9</accession>
<evidence type="ECO:0000313" key="2">
    <source>
        <dbReference type="Proteomes" id="UP001492380"/>
    </source>
</evidence>
<proteinExistence type="predicted"/>
<name>A0ABR1YZI9_9PEZI</name>
<sequence length="209" mass="23932">MWWERVFKLIKFDPGHPVKVHCDNQQTGMGPFSLSQLRHMIRMVIDRADHLLYSRLLFCGGDEGGEIRKEIQKVPWPALRDDLMEARPGYCFLDNKASGHPELHVGNRQELLLKRVSTLGDGRQLPIVADDFDQARASVERYLQDVFDFLDLLYVAIHMTGGQPPRASELLTLKYGNTCTESRNVFIEDGGVMLMLKYCKTFHKTGSHL</sequence>
<reference evidence="1 2" key="1">
    <citation type="submission" date="2024-04" db="EMBL/GenBank/DDBJ databases">
        <title>Phyllosticta paracitricarpa is synonymous to the EU quarantine fungus P. citricarpa based on phylogenomic analyses.</title>
        <authorList>
            <consortium name="Lawrence Berkeley National Laboratory"/>
            <person name="Van Ingen-Buijs V.A."/>
            <person name="Van Westerhoven A.C."/>
            <person name="Haridas S."/>
            <person name="Skiadas P."/>
            <person name="Martin F."/>
            <person name="Groenewald J.Z."/>
            <person name="Crous P.W."/>
            <person name="Seidl M.F."/>
        </authorList>
    </citation>
    <scope>NUCLEOTIDE SEQUENCE [LARGE SCALE GENOMIC DNA]</scope>
    <source>
        <strain evidence="1 2">CBS 123374</strain>
    </source>
</reference>
<dbReference type="EMBL" id="JBBWRZ010000002">
    <property type="protein sequence ID" value="KAK8243960.1"/>
    <property type="molecule type" value="Genomic_DNA"/>
</dbReference>
<gene>
    <name evidence="1" type="ORF">HDK90DRAFT_138883</name>
</gene>
<protein>
    <submittedName>
        <fullName evidence="1">Uncharacterized protein</fullName>
    </submittedName>
</protein>
<comment type="caution">
    <text evidence="1">The sequence shown here is derived from an EMBL/GenBank/DDBJ whole genome shotgun (WGS) entry which is preliminary data.</text>
</comment>
<organism evidence="1 2">
    <name type="scientific">Phyllosticta capitalensis</name>
    <dbReference type="NCBI Taxonomy" id="121624"/>
    <lineage>
        <taxon>Eukaryota</taxon>
        <taxon>Fungi</taxon>
        <taxon>Dikarya</taxon>
        <taxon>Ascomycota</taxon>
        <taxon>Pezizomycotina</taxon>
        <taxon>Dothideomycetes</taxon>
        <taxon>Dothideomycetes incertae sedis</taxon>
        <taxon>Botryosphaeriales</taxon>
        <taxon>Phyllostictaceae</taxon>
        <taxon>Phyllosticta</taxon>
    </lineage>
</organism>
<evidence type="ECO:0000313" key="1">
    <source>
        <dbReference type="EMBL" id="KAK8243960.1"/>
    </source>
</evidence>
<dbReference type="Proteomes" id="UP001492380">
    <property type="component" value="Unassembled WGS sequence"/>
</dbReference>
<keyword evidence="2" id="KW-1185">Reference proteome</keyword>